<dbReference type="SUPFAM" id="SSF52402">
    <property type="entry name" value="Adenine nucleotide alpha hydrolases-like"/>
    <property type="match status" value="1"/>
</dbReference>
<evidence type="ECO:0000256" key="7">
    <source>
        <dbReference type="ARBA" id="ARBA00048741"/>
    </source>
</evidence>
<evidence type="ECO:0000256" key="6">
    <source>
        <dbReference type="ARBA" id="ARBA00022962"/>
    </source>
</evidence>
<name>A0ABN6RXD4_9BACT</name>
<protein>
    <recommendedName>
        <fullName evidence="3">asparagine synthase (glutamine-hydrolyzing)</fullName>
        <ecNumber evidence="3">6.3.5.4</ecNumber>
    </recommendedName>
</protein>
<dbReference type="InterPro" id="IPR029055">
    <property type="entry name" value="Ntn_hydrolases_N"/>
</dbReference>
<dbReference type="NCBIfam" id="TIGR01536">
    <property type="entry name" value="asn_synth_AEB"/>
    <property type="match status" value="1"/>
</dbReference>
<dbReference type="InterPro" id="IPR051786">
    <property type="entry name" value="ASN_synthetase/amidase"/>
</dbReference>
<keyword evidence="4" id="KW-0547">Nucleotide-binding</keyword>
<dbReference type="PIRSF" id="PIRSF001589">
    <property type="entry name" value="Asn_synthetase_glu-h"/>
    <property type="match status" value="1"/>
</dbReference>
<gene>
    <name evidence="9" type="primary">wbpS</name>
    <name evidence="9" type="ORF">JCM14722_22390</name>
</gene>
<dbReference type="Gene3D" id="3.60.20.10">
    <property type="entry name" value="Glutamine Phosphoribosylpyrophosphate, subunit 1, domain 1"/>
    <property type="match status" value="1"/>
</dbReference>
<sequence>MCGIAGFCHLDAGRQAGVSLVRTMNEAMRHRGPDASDTFTDGPVGLGHGRLKILDLSDAANQPMRGASGSVIVYNGECYNYLELKRELEGLGHVFRTTSDTEVVLAMYEQYGKTFAGRLRGMFALAVWDPRRRELVLVRDRMGIKPLYYSLADETVSFASELKGMLALPWVSRDIDLDALGRYFRLYSIPDPLSVIKDVRRLAPGHMLTVRDGKVREEQWWTLADVETVDTDMETAAAGLLEGIEDAVASHLVSDVPVGIALSGGIDSSGLAALAARNAGEPLHTFSVAVPGSEHDEGAMAAEYAEVLGTIHHEIQFSDVTPGLLERFVRFADEPFAISSGLGLFRVAEEASRCGVKVLLTGDGGDELFGGYLWRHGAPVPESNRAEAYARSMWHNGDMTLGEILLPGAKEALGDGGLAHLAMLYRRPALGDPLKRRLYTDSCSTLVSEMLAKSDRMTMAHGVEGRVPLLDHHLVEKAFSLPSAVKLVDGQGKAVLRKALATVLPRSILDRRKRGFNVPVANTFRGETREYVLDVLSDAARAERGLYRPEVVRERFLDPLARGHEFSLEESHRLFAILALEMWMSHVAVFSWHEL</sequence>
<keyword evidence="10" id="KW-1185">Reference proteome</keyword>
<reference evidence="9" key="1">
    <citation type="submission" date="2022-08" db="EMBL/GenBank/DDBJ databases">
        <title>Genome Sequence of the sulphate-reducing bacterium, Pseudodesulfovibrio portus JCM14722.</title>
        <authorList>
            <person name="Kondo R."/>
            <person name="Kataoka T."/>
        </authorList>
    </citation>
    <scope>NUCLEOTIDE SEQUENCE</scope>
    <source>
        <strain evidence="9">JCM 14722</strain>
    </source>
</reference>
<keyword evidence="6" id="KW-0315">Glutamine amidotransferase</keyword>
<dbReference type="SUPFAM" id="SSF56235">
    <property type="entry name" value="N-terminal nucleophile aminohydrolases (Ntn hydrolases)"/>
    <property type="match status" value="1"/>
</dbReference>
<evidence type="ECO:0000256" key="1">
    <source>
        <dbReference type="ARBA" id="ARBA00005187"/>
    </source>
</evidence>
<dbReference type="Gene3D" id="3.40.50.620">
    <property type="entry name" value="HUPs"/>
    <property type="match status" value="1"/>
</dbReference>
<evidence type="ECO:0000256" key="2">
    <source>
        <dbReference type="ARBA" id="ARBA00005752"/>
    </source>
</evidence>
<accession>A0ABN6RXD4</accession>
<dbReference type="PANTHER" id="PTHR43284:SF1">
    <property type="entry name" value="ASPARAGINE SYNTHETASE"/>
    <property type="match status" value="1"/>
</dbReference>
<organism evidence="9 10">
    <name type="scientific">Pseudodesulfovibrio portus</name>
    <dbReference type="NCBI Taxonomy" id="231439"/>
    <lineage>
        <taxon>Bacteria</taxon>
        <taxon>Pseudomonadati</taxon>
        <taxon>Thermodesulfobacteriota</taxon>
        <taxon>Desulfovibrionia</taxon>
        <taxon>Desulfovibrionales</taxon>
        <taxon>Desulfovibrionaceae</taxon>
    </lineage>
</organism>
<proteinExistence type="inferred from homology"/>
<evidence type="ECO:0000313" key="9">
    <source>
        <dbReference type="EMBL" id="BDQ34697.1"/>
    </source>
</evidence>
<dbReference type="CDD" id="cd00712">
    <property type="entry name" value="AsnB"/>
    <property type="match status" value="1"/>
</dbReference>
<dbReference type="InterPro" id="IPR006426">
    <property type="entry name" value="Asn_synth_AEB"/>
</dbReference>
<dbReference type="Pfam" id="PF00733">
    <property type="entry name" value="Asn_synthase"/>
    <property type="match status" value="1"/>
</dbReference>
<dbReference type="InterPro" id="IPR033738">
    <property type="entry name" value="AsnB_N"/>
</dbReference>
<comment type="catalytic activity">
    <reaction evidence="7">
        <text>L-aspartate + L-glutamine + ATP + H2O = L-asparagine + L-glutamate + AMP + diphosphate + H(+)</text>
        <dbReference type="Rhea" id="RHEA:12228"/>
        <dbReference type="ChEBI" id="CHEBI:15377"/>
        <dbReference type="ChEBI" id="CHEBI:15378"/>
        <dbReference type="ChEBI" id="CHEBI:29985"/>
        <dbReference type="ChEBI" id="CHEBI:29991"/>
        <dbReference type="ChEBI" id="CHEBI:30616"/>
        <dbReference type="ChEBI" id="CHEBI:33019"/>
        <dbReference type="ChEBI" id="CHEBI:58048"/>
        <dbReference type="ChEBI" id="CHEBI:58359"/>
        <dbReference type="ChEBI" id="CHEBI:456215"/>
        <dbReference type="EC" id="6.3.5.4"/>
    </reaction>
</comment>
<keyword evidence="5" id="KW-0067">ATP-binding</keyword>
<dbReference type="Pfam" id="PF13522">
    <property type="entry name" value="GATase_6"/>
    <property type="match status" value="1"/>
</dbReference>
<evidence type="ECO:0000313" key="10">
    <source>
        <dbReference type="Proteomes" id="UP001061361"/>
    </source>
</evidence>
<feature type="domain" description="Glutamine amidotransferase type-2" evidence="8">
    <location>
        <begin position="2"/>
        <end position="213"/>
    </location>
</feature>
<dbReference type="PANTHER" id="PTHR43284">
    <property type="entry name" value="ASPARAGINE SYNTHETASE (GLUTAMINE-HYDROLYZING)"/>
    <property type="match status" value="1"/>
</dbReference>
<evidence type="ECO:0000256" key="3">
    <source>
        <dbReference type="ARBA" id="ARBA00012737"/>
    </source>
</evidence>
<dbReference type="RefSeq" id="WP_264981591.1">
    <property type="nucleotide sequence ID" value="NZ_AP026708.1"/>
</dbReference>
<dbReference type="InterPro" id="IPR014729">
    <property type="entry name" value="Rossmann-like_a/b/a_fold"/>
</dbReference>
<comment type="pathway">
    <text evidence="1">Amino-acid biosynthesis; L-asparagine biosynthesis; L-asparagine from L-aspartate (L-Gln route): step 1/1.</text>
</comment>
<evidence type="ECO:0000256" key="4">
    <source>
        <dbReference type="ARBA" id="ARBA00022741"/>
    </source>
</evidence>
<dbReference type="EC" id="6.3.5.4" evidence="3"/>
<dbReference type="EMBL" id="AP026708">
    <property type="protein sequence ID" value="BDQ34697.1"/>
    <property type="molecule type" value="Genomic_DNA"/>
</dbReference>
<evidence type="ECO:0000259" key="8">
    <source>
        <dbReference type="PROSITE" id="PS51278"/>
    </source>
</evidence>
<dbReference type="Proteomes" id="UP001061361">
    <property type="component" value="Chromosome"/>
</dbReference>
<dbReference type="PROSITE" id="PS51278">
    <property type="entry name" value="GATASE_TYPE_2"/>
    <property type="match status" value="1"/>
</dbReference>
<comment type="similarity">
    <text evidence="2">Belongs to the asparagine synthetase family.</text>
</comment>
<dbReference type="InterPro" id="IPR017932">
    <property type="entry name" value="GATase_2_dom"/>
</dbReference>
<dbReference type="InterPro" id="IPR001962">
    <property type="entry name" value="Asn_synthase"/>
</dbReference>
<evidence type="ECO:0000256" key="5">
    <source>
        <dbReference type="ARBA" id="ARBA00022840"/>
    </source>
</evidence>
<dbReference type="CDD" id="cd01991">
    <property type="entry name" value="Asn_synthase_B_C"/>
    <property type="match status" value="1"/>
</dbReference>